<protein>
    <submittedName>
        <fullName evidence="5">Transcriptional regulator, lacI family</fullName>
    </submittedName>
</protein>
<reference evidence="5 6" key="3">
    <citation type="journal article" date="2017" name="Int. J. Syst. Evol. Microbiol.">
        <title>Adaptation of Surface-Associated Bacteria to the Open Ocean: A Genomically Distinct Subpopulation of Phaeobacter gallaeciensis Colonizes Pacific Mesozooplankton.</title>
        <authorList>
            <person name="Freese H.M."/>
            <person name="Methner A."/>
            <person name="Overmann J."/>
        </authorList>
    </citation>
    <scope>NUCLEOTIDE SEQUENCE [LARGE SCALE GENOMIC DNA]</scope>
    <source>
        <strain evidence="5 6">P36</strain>
    </source>
</reference>
<keyword evidence="2" id="KW-0238">DNA-binding</keyword>
<dbReference type="Gene3D" id="3.40.50.2300">
    <property type="match status" value="2"/>
</dbReference>
<organism evidence="5 6">
    <name type="scientific">Phaeobacter piscinae</name>
    <dbReference type="NCBI Taxonomy" id="1580596"/>
    <lineage>
        <taxon>Bacteria</taxon>
        <taxon>Pseudomonadati</taxon>
        <taxon>Pseudomonadota</taxon>
        <taxon>Alphaproteobacteria</taxon>
        <taxon>Rhodobacterales</taxon>
        <taxon>Roseobacteraceae</taxon>
        <taxon>Phaeobacter</taxon>
    </lineage>
</organism>
<dbReference type="SMART" id="SM00354">
    <property type="entry name" value="HTH_LACI"/>
    <property type="match status" value="1"/>
</dbReference>
<dbReference type="Proteomes" id="UP000218891">
    <property type="component" value="Chromosome"/>
</dbReference>
<dbReference type="RefSeq" id="WP_096868400.1">
    <property type="nucleotide sequence ID" value="NZ_CP010643.1"/>
</dbReference>
<dbReference type="InterPro" id="IPR000843">
    <property type="entry name" value="HTH_LacI"/>
</dbReference>
<proteinExistence type="predicted"/>
<feature type="domain" description="HTH lacI-type" evidence="4">
    <location>
        <begin position="1"/>
        <end position="55"/>
    </location>
</feature>
<accession>A0ABM6PB59</accession>
<evidence type="ECO:0000313" key="6">
    <source>
        <dbReference type="Proteomes" id="UP000218891"/>
    </source>
</evidence>
<name>A0ABM6PB59_9RHOB</name>
<dbReference type="PANTHER" id="PTHR30146:SF109">
    <property type="entry name" value="HTH-TYPE TRANSCRIPTIONAL REGULATOR GALS"/>
    <property type="match status" value="1"/>
</dbReference>
<keyword evidence="6" id="KW-1185">Reference proteome</keyword>
<evidence type="ECO:0000259" key="4">
    <source>
        <dbReference type="PROSITE" id="PS50932"/>
    </source>
</evidence>
<sequence>MNLKDLAAYLNLSQTTVSRALNGFPEVSEATRKRVAAAAEQHNYRPNTRAKALATGRAMAIGHVIPLSSQHEMVNPIFGDFIAGAGENYAAAGYDMVLSLVEDKKQEKAYREMASKRNVDGIVLHAPRMSDPRIGLLREIGLPFAVHGRASDLAGDYCWLDVNNKSAFDRATRFLIDLGHRRICLVNGLESMDFAWRRRAGYEYALKAAGLPLDPALMYAEEMTESYGYRTVATTQAMADPPTAYLVSSIIPAMGVRRAIEDSGRQMGREISVITHDDDLSYLRNGDEVPQFTATVSSVQEAGRQLANLLLDQIRNPGLPLPTRLLEAQLTVGRSTGPVPSPR</sequence>
<dbReference type="EMBL" id="CP010643">
    <property type="protein sequence ID" value="ATG34868.1"/>
    <property type="molecule type" value="Genomic_DNA"/>
</dbReference>
<evidence type="ECO:0000256" key="3">
    <source>
        <dbReference type="ARBA" id="ARBA00023163"/>
    </source>
</evidence>
<keyword evidence="1" id="KW-0805">Transcription regulation</keyword>
<dbReference type="SUPFAM" id="SSF53822">
    <property type="entry name" value="Periplasmic binding protein-like I"/>
    <property type="match status" value="1"/>
</dbReference>
<dbReference type="CDD" id="cd01392">
    <property type="entry name" value="HTH_LacI"/>
    <property type="match status" value="1"/>
</dbReference>
<dbReference type="SUPFAM" id="SSF47413">
    <property type="entry name" value="lambda repressor-like DNA-binding domains"/>
    <property type="match status" value="1"/>
</dbReference>
<keyword evidence="3" id="KW-0804">Transcription</keyword>
<dbReference type="InterPro" id="IPR028082">
    <property type="entry name" value="Peripla_BP_I"/>
</dbReference>
<dbReference type="Pfam" id="PF00356">
    <property type="entry name" value="LacI"/>
    <property type="match status" value="1"/>
</dbReference>
<gene>
    <name evidence="5" type="ORF">PhaeoP36_00702</name>
</gene>
<dbReference type="Pfam" id="PF13377">
    <property type="entry name" value="Peripla_BP_3"/>
    <property type="match status" value="1"/>
</dbReference>
<dbReference type="InterPro" id="IPR046335">
    <property type="entry name" value="LacI/GalR-like_sensor"/>
</dbReference>
<dbReference type="InterPro" id="IPR010982">
    <property type="entry name" value="Lambda_DNA-bd_dom_sf"/>
</dbReference>
<reference evidence="5 6" key="2">
    <citation type="journal article" date="2017" name="Genome Biol. Evol.">
        <title>Trajectories and Drivers of Genome Evolution in Surface-Associated Marine Phaeobacter.</title>
        <authorList>
            <person name="Freese H.M."/>
            <person name="Sikorski J."/>
            <person name="Bunk B."/>
            <person name="Scheuner C."/>
            <person name="Meier-Kolthoff J.P."/>
            <person name="Sproer C."/>
            <person name="Gram L."/>
            <person name="Overmann J."/>
        </authorList>
    </citation>
    <scope>NUCLEOTIDE SEQUENCE [LARGE SCALE GENOMIC DNA]</scope>
    <source>
        <strain evidence="5 6">P36</strain>
    </source>
</reference>
<dbReference type="PROSITE" id="PS50932">
    <property type="entry name" value="HTH_LACI_2"/>
    <property type="match status" value="1"/>
</dbReference>
<dbReference type="Gene3D" id="1.10.260.40">
    <property type="entry name" value="lambda repressor-like DNA-binding domains"/>
    <property type="match status" value="1"/>
</dbReference>
<evidence type="ECO:0000256" key="2">
    <source>
        <dbReference type="ARBA" id="ARBA00023125"/>
    </source>
</evidence>
<reference evidence="5 6" key="4">
    <citation type="journal article" date="2018" name="Environ. Microbiol. Rep.">
        <title>Phylogenetic distribution of roseobacticides in the Roseobacter group and their effect on microalgae.</title>
        <authorList>
            <person name="Sonnenschein E.C."/>
            <person name="Phippen C.B."/>
            <person name="Bentzon-Tilia M."/>
            <person name="Rasmussen S.A."/>
            <person name="Nielsen K.F."/>
            <person name="Gram L."/>
        </authorList>
    </citation>
    <scope>NUCLEOTIDE SEQUENCE [LARGE SCALE GENOMIC DNA]</scope>
    <source>
        <strain evidence="5 6">P36</strain>
    </source>
</reference>
<dbReference type="CDD" id="cd20010">
    <property type="entry name" value="PBP1_AglR-like"/>
    <property type="match status" value="1"/>
</dbReference>
<evidence type="ECO:0000256" key="1">
    <source>
        <dbReference type="ARBA" id="ARBA00023015"/>
    </source>
</evidence>
<evidence type="ECO:0000313" key="5">
    <source>
        <dbReference type="EMBL" id="ATG34868.1"/>
    </source>
</evidence>
<dbReference type="PANTHER" id="PTHR30146">
    <property type="entry name" value="LACI-RELATED TRANSCRIPTIONAL REPRESSOR"/>
    <property type="match status" value="1"/>
</dbReference>
<reference evidence="5 6" key="1">
    <citation type="journal article" date="2017" name="Front. Microbiol.">
        <title>Phaeobacter piscinae sp. nov., a species of the Roseobacter group and potential aquaculture probiont.</title>
        <authorList>
            <person name="Sonnenschein E.C."/>
            <person name="Phippen C.B.W."/>
            <person name="Nielsen K.F."/>
            <person name="Mateiu R.V."/>
            <person name="Melchiorsen J."/>
            <person name="Gram L."/>
            <person name="Overmann J."/>
            <person name="Freese H.M."/>
        </authorList>
    </citation>
    <scope>NUCLEOTIDE SEQUENCE [LARGE SCALE GENOMIC DNA]</scope>
    <source>
        <strain evidence="5 6">P36</strain>
    </source>
</reference>